<evidence type="ECO:0000313" key="1">
    <source>
        <dbReference type="EMBL" id="OJJ42686.1"/>
    </source>
</evidence>
<dbReference type="RefSeq" id="XP_022577196.1">
    <property type="nucleotide sequence ID" value="XM_022724207.1"/>
</dbReference>
<proteinExistence type="predicted"/>
<name>A0A1L9S693_9EURO</name>
<reference evidence="2" key="1">
    <citation type="journal article" date="2017" name="Genome Biol.">
        <title>Comparative genomics reveals high biological diversity and specific adaptations in the industrially and medically important fungal genus Aspergillus.</title>
        <authorList>
            <person name="de Vries R.P."/>
            <person name="Riley R."/>
            <person name="Wiebenga A."/>
            <person name="Aguilar-Osorio G."/>
            <person name="Amillis S."/>
            <person name="Uchima C.A."/>
            <person name="Anderluh G."/>
            <person name="Asadollahi M."/>
            <person name="Askin M."/>
            <person name="Barry K."/>
            <person name="Battaglia E."/>
            <person name="Bayram O."/>
            <person name="Benocci T."/>
            <person name="Braus-Stromeyer S.A."/>
            <person name="Caldana C."/>
            <person name="Canovas D."/>
            <person name="Cerqueira G.C."/>
            <person name="Chen F."/>
            <person name="Chen W."/>
            <person name="Choi C."/>
            <person name="Clum A."/>
            <person name="Dos Santos R.A."/>
            <person name="Damasio A.R."/>
            <person name="Diallinas G."/>
            <person name="Emri T."/>
            <person name="Fekete E."/>
            <person name="Flipphi M."/>
            <person name="Freyberg S."/>
            <person name="Gallo A."/>
            <person name="Gournas C."/>
            <person name="Habgood R."/>
            <person name="Hainaut M."/>
            <person name="Harispe M.L."/>
            <person name="Henrissat B."/>
            <person name="Hilden K.S."/>
            <person name="Hope R."/>
            <person name="Hossain A."/>
            <person name="Karabika E."/>
            <person name="Karaffa L."/>
            <person name="Karanyi Z."/>
            <person name="Krasevec N."/>
            <person name="Kuo A."/>
            <person name="Kusch H."/>
            <person name="LaButti K."/>
            <person name="Lagendijk E.L."/>
            <person name="Lapidus A."/>
            <person name="Levasseur A."/>
            <person name="Lindquist E."/>
            <person name="Lipzen A."/>
            <person name="Logrieco A.F."/>
            <person name="MacCabe A."/>
            <person name="Maekelae M.R."/>
            <person name="Malavazi I."/>
            <person name="Melin P."/>
            <person name="Meyer V."/>
            <person name="Mielnichuk N."/>
            <person name="Miskei M."/>
            <person name="Molnar A.P."/>
            <person name="Mule G."/>
            <person name="Ngan C.Y."/>
            <person name="Orejas M."/>
            <person name="Orosz E."/>
            <person name="Ouedraogo J.P."/>
            <person name="Overkamp K.M."/>
            <person name="Park H.-S."/>
            <person name="Perrone G."/>
            <person name="Piumi F."/>
            <person name="Punt P.J."/>
            <person name="Ram A.F."/>
            <person name="Ramon A."/>
            <person name="Rauscher S."/>
            <person name="Record E."/>
            <person name="Riano-Pachon D.M."/>
            <person name="Robert V."/>
            <person name="Roehrig J."/>
            <person name="Ruller R."/>
            <person name="Salamov A."/>
            <person name="Salih N.S."/>
            <person name="Samson R.A."/>
            <person name="Sandor E."/>
            <person name="Sanguinetti M."/>
            <person name="Schuetze T."/>
            <person name="Sepcic K."/>
            <person name="Shelest E."/>
            <person name="Sherlock G."/>
            <person name="Sophianopoulou V."/>
            <person name="Squina F.M."/>
            <person name="Sun H."/>
            <person name="Susca A."/>
            <person name="Todd R.B."/>
            <person name="Tsang A."/>
            <person name="Unkles S.E."/>
            <person name="van de Wiele N."/>
            <person name="van Rossen-Uffink D."/>
            <person name="Oliveira J.V."/>
            <person name="Vesth T.C."/>
            <person name="Visser J."/>
            <person name="Yu J.-H."/>
            <person name="Zhou M."/>
            <person name="Andersen M.R."/>
            <person name="Archer D.B."/>
            <person name="Baker S.E."/>
            <person name="Benoit I."/>
            <person name="Brakhage A.A."/>
            <person name="Braus G.H."/>
            <person name="Fischer R."/>
            <person name="Frisvad J.C."/>
            <person name="Goldman G.H."/>
            <person name="Houbraken J."/>
            <person name="Oakley B."/>
            <person name="Pocsi I."/>
            <person name="Scazzocchio C."/>
            <person name="Seiboth B."/>
            <person name="vanKuyk P.A."/>
            <person name="Wortman J."/>
            <person name="Dyer P.S."/>
            <person name="Grigoriev I.V."/>
        </authorList>
    </citation>
    <scope>NUCLEOTIDE SEQUENCE [LARGE SCALE GENOMIC DNA]</scope>
    <source>
        <strain evidence="2">CBS 506.65</strain>
    </source>
</reference>
<dbReference type="STRING" id="1073090.A0A1L9S693"/>
<organism evidence="1 2">
    <name type="scientific">Penicilliopsis zonata CBS 506.65</name>
    <dbReference type="NCBI Taxonomy" id="1073090"/>
    <lineage>
        <taxon>Eukaryota</taxon>
        <taxon>Fungi</taxon>
        <taxon>Dikarya</taxon>
        <taxon>Ascomycota</taxon>
        <taxon>Pezizomycotina</taxon>
        <taxon>Eurotiomycetes</taxon>
        <taxon>Eurotiomycetidae</taxon>
        <taxon>Eurotiales</taxon>
        <taxon>Aspergillaceae</taxon>
        <taxon>Penicilliopsis</taxon>
    </lineage>
</organism>
<protein>
    <submittedName>
        <fullName evidence="1">Uncharacterized protein</fullName>
    </submittedName>
</protein>
<dbReference type="VEuPathDB" id="FungiDB:ASPZODRAFT_137074"/>
<evidence type="ECO:0000313" key="2">
    <source>
        <dbReference type="Proteomes" id="UP000184188"/>
    </source>
</evidence>
<accession>A0A1L9S693</accession>
<dbReference type="EMBL" id="KV878357">
    <property type="protein sequence ID" value="OJJ42686.1"/>
    <property type="molecule type" value="Genomic_DNA"/>
</dbReference>
<dbReference type="GeneID" id="34610672"/>
<gene>
    <name evidence="1" type="ORF">ASPZODRAFT_137074</name>
</gene>
<dbReference type="OrthoDB" id="842664at2759"/>
<dbReference type="Proteomes" id="UP000184188">
    <property type="component" value="Unassembled WGS sequence"/>
</dbReference>
<sequence length="104" mass="11472">MTQLCLTPLIFCLGDFSAQLIGDDDFDPHRSLRSVIIGLVIAIPSHEWFLFLGRRFNYSSSPALSLGAKVAVNQAFYTRRYSTSISLRSMASSPGRGFGLPLTE</sequence>
<dbReference type="AlphaFoldDB" id="A0A1L9S693"/>
<keyword evidence="2" id="KW-1185">Reference proteome</keyword>